<dbReference type="InterPro" id="IPR036259">
    <property type="entry name" value="MFS_trans_sf"/>
</dbReference>
<feature type="transmembrane region" description="Helical" evidence="1">
    <location>
        <begin position="497"/>
        <end position="517"/>
    </location>
</feature>
<feature type="transmembrane region" description="Helical" evidence="1">
    <location>
        <begin position="142"/>
        <end position="162"/>
    </location>
</feature>
<keyword evidence="3" id="KW-1185">Reference proteome</keyword>
<keyword evidence="1" id="KW-0472">Membrane</keyword>
<organism evidence="2 3">
    <name type="scientific">Eufriesea mexicana</name>
    <dbReference type="NCBI Taxonomy" id="516756"/>
    <lineage>
        <taxon>Eukaryota</taxon>
        <taxon>Metazoa</taxon>
        <taxon>Ecdysozoa</taxon>
        <taxon>Arthropoda</taxon>
        <taxon>Hexapoda</taxon>
        <taxon>Insecta</taxon>
        <taxon>Pterygota</taxon>
        <taxon>Neoptera</taxon>
        <taxon>Endopterygota</taxon>
        <taxon>Hymenoptera</taxon>
        <taxon>Apocrita</taxon>
        <taxon>Aculeata</taxon>
        <taxon>Apoidea</taxon>
        <taxon>Anthophila</taxon>
        <taxon>Apidae</taxon>
        <taxon>Eufriesea</taxon>
    </lineage>
</organism>
<evidence type="ECO:0000313" key="3">
    <source>
        <dbReference type="Proteomes" id="UP000250275"/>
    </source>
</evidence>
<dbReference type="EMBL" id="KQ768280">
    <property type="protein sequence ID" value="OAD53188.1"/>
    <property type="molecule type" value="Genomic_DNA"/>
</dbReference>
<accession>A0A310S8Y9</accession>
<feature type="transmembrane region" description="Helical" evidence="1">
    <location>
        <begin position="111"/>
        <end position="136"/>
    </location>
</feature>
<feature type="transmembrane region" description="Helical" evidence="1">
    <location>
        <begin position="22"/>
        <end position="40"/>
    </location>
</feature>
<dbReference type="OrthoDB" id="410267at2759"/>
<reference evidence="2 3" key="1">
    <citation type="submission" date="2015-07" db="EMBL/GenBank/DDBJ databases">
        <title>The genome of Eufriesea mexicana.</title>
        <authorList>
            <person name="Pan H."/>
            <person name="Kapheim K."/>
        </authorList>
    </citation>
    <scope>NUCLEOTIDE SEQUENCE [LARGE SCALE GENOMIC DNA]</scope>
    <source>
        <strain evidence="2">0111107269</strain>
        <tissue evidence="2">Whole body</tissue>
    </source>
</reference>
<proteinExistence type="predicted"/>
<dbReference type="InterPro" id="IPR011701">
    <property type="entry name" value="MFS"/>
</dbReference>
<gene>
    <name evidence="2" type="ORF">WN48_10701</name>
</gene>
<evidence type="ECO:0000256" key="1">
    <source>
        <dbReference type="SAM" id="Phobius"/>
    </source>
</evidence>
<dbReference type="Proteomes" id="UP000250275">
    <property type="component" value="Unassembled WGS sequence"/>
</dbReference>
<dbReference type="SUPFAM" id="SSF103473">
    <property type="entry name" value="MFS general substrate transporter"/>
    <property type="match status" value="1"/>
</dbReference>
<dbReference type="PANTHER" id="PTHR11360:SF237">
    <property type="entry name" value="MONOCARBOXYLATE TRANSPORTER 12-B-LIKE PROTEIN"/>
    <property type="match status" value="1"/>
</dbReference>
<keyword evidence="1" id="KW-1133">Transmembrane helix</keyword>
<feature type="transmembrane region" description="Helical" evidence="1">
    <location>
        <begin position="52"/>
        <end position="70"/>
    </location>
</feature>
<name>A0A310S8Y9_9HYME</name>
<dbReference type="Gene3D" id="1.20.1250.20">
    <property type="entry name" value="MFS general substrate transporter like domains"/>
    <property type="match status" value="2"/>
</dbReference>
<keyword evidence="1" id="KW-0812">Transmembrane</keyword>
<feature type="transmembrane region" description="Helical" evidence="1">
    <location>
        <begin position="76"/>
        <end position="99"/>
    </location>
</feature>
<dbReference type="InterPro" id="IPR050327">
    <property type="entry name" value="Proton-linked_MCT"/>
</dbReference>
<dbReference type="AlphaFoldDB" id="A0A310S8Y9"/>
<feature type="transmembrane region" description="Helical" evidence="1">
    <location>
        <begin position="466"/>
        <end position="485"/>
    </location>
</feature>
<feature type="transmembrane region" description="Helical" evidence="1">
    <location>
        <begin position="337"/>
        <end position="355"/>
    </location>
</feature>
<sequence>MQGFGLIFKDTFPRFGFSATDASIIINTNLAFGMILGLINGPLLRTFGYRKMAIIGSLFFCSGVIMTTFAKTFTSLIIFYGIFASLGTCMSMSAFSYALNSYFTTKKGRAMSLAMTIIGLGPIIIPQVTTLSISYYGSQGTILLYGAFILHSLVASTLLHPLKWHTKDATKSKTENEELLKDEKENKVPDLKENSLQEGNSCKNSMLDLTNMQRKRKVTISSIDHDAEIGSIYGIDIPYARQLSETLNVKSVDTVNLGSSIEIFEEAPMKKCISISTINMNNYNNTIENDKLLAENSAIKMSNAKVDINEKPEESSKWKIFTTISEYFDFDLLRDPIYVNLMLGMSIAIFAEINFSQLTPFFLVDMNITTKETATIMSVIASVDLVFRILAPFIAEWLHQPPKIMYLISLCLLILSRSSLLLVDGFASVIAVAIGLGAAKGVRSIYMTLVIPCYVPIHKLPNASGIQMIVNGVILLSAGPMLGVMRDSFGSYRPCIIVINFVTALTVTMWIIEILILRRKNLRKQSEQQEVS</sequence>
<dbReference type="Pfam" id="PF07690">
    <property type="entry name" value="MFS_1"/>
    <property type="match status" value="1"/>
</dbReference>
<protein>
    <submittedName>
        <fullName evidence="2">Monocarboxylate transporter 9</fullName>
    </submittedName>
</protein>
<feature type="transmembrane region" description="Helical" evidence="1">
    <location>
        <begin position="429"/>
        <end position="454"/>
    </location>
</feature>
<dbReference type="PANTHER" id="PTHR11360">
    <property type="entry name" value="MONOCARBOXYLATE TRANSPORTER"/>
    <property type="match status" value="1"/>
</dbReference>
<evidence type="ECO:0000313" key="2">
    <source>
        <dbReference type="EMBL" id="OAD53188.1"/>
    </source>
</evidence>
<dbReference type="GO" id="GO:0008028">
    <property type="term" value="F:monocarboxylic acid transmembrane transporter activity"/>
    <property type="evidence" value="ECO:0007669"/>
    <property type="project" value="TreeGrafter"/>
</dbReference>